<reference evidence="1" key="1">
    <citation type="submission" date="2019-10" db="EMBL/GenBank/DDBJ databases">
        <authorList>
            <consortium name="DOE Joint Genome Institute"/>
            <person name="Kuo A."/>
            <person name="Miyauchi S."/>
            <person name="Kiss E."/>
            <person name="Drula E."/>
            <person name="Kohler A."/>
            <person name="Sanchez-Garcia M."/>
            <person name="Andreopoulos B."/>
            <person name="Barry K.W."/>
            <person name="Bonito G."/>
            <person name="Buee M."/>
            <person name="Carver A."/>
            <person name="Chen C."/>
            <person name="Cichocki N."/>
            <person name="Clum A."/>
            <person name="Culley D."/>
            <person name="Crous P.W."/>
            <person name="Fauchery L."/>
            <person name="Girlanda M."/>
            <person name="Hayes R."/>
            <person name="Keri Z."/>
            <person name="Labutti K."/>
            <person name="Lipzen A."/>
            <person name="Lombard V."/>
            <person name="Magnuson J."/>
            <person name="Maillard F."/>
            <person name="Morin E."/>
            <person name="Murat C."/>
            <person name="Nolan M."/>
            <person name="Ohm R."/>
            <person name="Pangilinan J."/>
            <person name="Pereira M."/>
            <person name="Perotto S."/>
            <person name="Peter M."/>
            <person name="Riley R."/>
            <person name="Sitrit Y."/>
            <person name="Stielow B."/>
            <person name="Szollosi G."/>
            <person name="Zifcakova L."/>
            <person name="Stursova M."/>
            <person name="Spatafora J.W."/>
            <person name="Tedersoo L."/>
            <person name="Vaario L.-M."/>
            <person name="Yamada A."/>
            <person name="Yan M."/>
            <person name="Wang P."/>
            <person name="Xu J."/>
            <person name="Bruns T."/>
            <person name="Baldrian P."/>
            <person name="Vilgalys R."/>
            <person name="Henrissat B."/>
            <person name="Grigoriev I.V."/>
            <person name="Hibbett D."/>
            <person name="Nagy L.G."/>
            <person name="Martin F.M."/>
        </authorList>
    </citation>
    <scope>NUCLEOTIDE SEQUENCE</scope>
    <source>
        <strain evidence="1">P2</strain>
    </source>
</reference>
<keyword evidence="2" id="KW-1185">Reference proteome</keyword>
<gene>
    <name evidence="1" type="ORF">BDM02DRAFT_578009</name>
</gene>
<dbReference type="Proteomes" id="UP000886501">
    <property type="component" value="Unassembled WGS sequence"/>
</dbReference>
<protein>
    <submittedName>
        <fullName evidence="1">Uncharacterized protein</fullName>
    </submittedName>
</protein>
<accession>A0ACB6Z6P3</accession>
<comment type="caution">
    <text evidence="1">The sequence shown here is derived from an EMBL/GenBank/DDBJ whole genome shotgun (WGS) entry which is preliminary data.</text>
</comment>
<reference evidence="1" key="2">
    <citation type="journal article" date="2020" name="Nat. Commun.">
        <title>Large-scale genome sequencing of mycorrhizal fungi provides insights into the early evolution of symbiotic traits.</title>
        <authorList>
            <person name="Miyauchi S."/>
            <person name="Kiss E."/>
            <person name="Kuo A."/>
            <person name="Drula E."/>
            <person name="Kohler A."/>
            <person name="Sanchez-Garcia M."/>
            <person name="Morin E."/>
            <person name="Andreopoulos B."/>
            <person name="Barry K.W."/>
            <person name="Bonito G."/>
            <person name="Buee M."/>
            <person name="Carver A."/>
            <person name="Chen C."/>
            <person name="Cichocki N."/>
            <person name="Clum A."/>
            <person name="Culley D."/>
            <person name="Crous P.W."/>
            <person name="Fauchery L."/>
            <person name="Girlanda M."/>
            <person name="Hayes R.D."/>
            <person name="Keri Z."/>
            <person name="LaButti K."/>
            <person name="Lipzen A."/>
            <person name="Lombard V."/>
            <person name="Magnuson J."/>
            <person name="Maillard F."/>
            <person name="Murat C."/>
            <person name="Nolan M."/>
            <person name="Ohm R.A."/>
            <person name="Pangilinan J."/>
            <person name="Pereira M.F."/>
            <person name="Perotto S."/>
            <person name="Peter M."/>
            <person name="Pfister S."/>
            <person name="Riley R."/>
            <person name="Sitrit Y."/>
            <person name="Stielow J.B."/>
            <person name="Szollosi G."/>
            <person name="Zifcakova L."/>
            <person name="Stursova M."/>
            <person name="Spatafora J.W."/>
            <person name="Tedersoo L."/>
            <person name="Vaario L.M."/>
            <person name="Yamada A."/>
            <person name="Yan M."/>
            <person name="Wang P."/>
            <person name="Xu J."/>
            <person name="Bruns T."/>
            <person name="Baldrian P."/>
            <person name="Vilgalys R."/>
            <person name="Dunand C."/>
            <person name="Henrissat B."/>
            <person name="Grigoriev I.V."/>
            <person name="Hibbett D."/>
            <person name="Nagy L.G."/>
            <person name="Martin F.M."/>
        </authorList>
    </citation>
    <scope>NUCLEOTIDE SEQUENCE</scope>
    <source>
        <strain evidence="1">P2</strain>
    </source>
</reference>
<organism evidence="1 2">
    <name type="scientific">Thelephora ganbajun</name>
    <name type="common">Ganba fungus</name>
    <dbReference type="NCBI Taxonomy" id="370292"/>
    <lineage>
        <taxon>Eukaryota</taxon>
        <taxon>Fungi</taxon>
        <taxon>Dikarya</taxon>
        <taxon>Basidiomycota</taxon>
        <taxon>Agaricomycotina</taxon>
        <taxon>Agaricomycetes</taxon>
        <taxon>Thelephorales</taxon>
        <taxon>Thelephoraceae</taxon>
        <taxon>Thelephora</taxon>
    </lineage>
</organism>
<name>A0ACB6Z6P3_THEGA</name>
<evidence type="ECO:0000313" key="2">
    <source>
        <dbReference type="Proteomes" id="UP000886501"/>
    </source>
</evidence>
<evidence type="ECO:0000313" key="1">
    <source>
        <dbReference type="EMBL" id="KAF9645410.1"/>
    </source>
</evidence>
<dbReference type="EMBL" id="MU118091">
    <property type="protein sequence ID" value="KAF9645410.1"/>
    <property type="molecule type" value="Genomic_DNA"/>
</dbReference>
<sequence length="100" mass="11024">AVTGYSTLLGPKGEACLSRGCCKCVEGSISWPGGCSQGSLGISKGDLSRTRRRFCREVIAWKALRHPNILPLLGVTMTRDQFVRESKYRHGSIKTFMFSI</sequence>
<proteinExistence type="predicted"/>
<feature type="non-terminal residue" evidence="1">
    <location>
        <position position="1"/>
    </location>
</feature>